<proteinExistence type="predicted"/>
<dbReference type="Proteomes" id="UP000504608">
    <property type="component" value="Unplaced"/>
</dbReference>
<organism evidence="1 2">
    <name type="scientific">Cucurbita maxima</name>
    <name type="common">Pumpkin</name>
    <name type="synonym">Winter squash</name>
    <dbReference type="NCBI Taxonomy" id="3661"/>
    <lineage>
        <taxon>Eukaryota</taxon>
        <taxon>Viridiplantae</taxon>
        <taxon>Streptophyta</taxon>
        <taxon>Embryophyta</taxon>
        <taxon>Tracheophyta</taxon>
        <taxon>Spermatophyta</taxon>
        <taxon>Magnoliopsida</taxon>
        <taxon>eudicotyledons</taxon>
        <taxon>Gunneridae</taxon>
        <taxon>Pentapetalae</taxon>
        <taxon>rosids</taxon>
        <taxon>fabids</taxon>
        <taxon>Cucurbitales</taxon>
        <taxon>Cucurbitaceae</taxon>
        <taxon>Cucurbiteae</taxon>
        <taxon>Cucurbita</taxon>
    </lineage>
</organism>
<sequence length="198" mass="23190">MVLWEITLATAYFLGLKRTFKLAMKIQRRLVSPKHPRIRQFLRGRTRAIFDVTVKVHQRIQHRNIEVGKNLGSWISRGLNRMKQSAEIHEPPRGPMKCMKMVKQASSSYLKHRPSPRAVISQKFDQYMSITSSVHRWPKPFPTIAMIMRQPKPAGTGTMIQYRQYAICGSEAMTTMNYRRGGFNNVIREDIMQWMLRN</sequence>
<dbReference type="OrthoDB" id="2018352at2759"/>
<dbReference type="RefSeq" id="XP_022995481.1">
    <property type="nucleotide sequence ID" value="XM_023139713.1"/>
</dbReference>
<gene>
    <name evidence="2" type="primary">LOC111491005</name>
</gene>
<dbReference type="GeneID" id="111491005"/>
<reference evidence="2" key="1">
    <citation type="submission" date="2025-08" db="UniProtKB">
        <authorList>
            <consortium name="RefSeq"/>
        </authorList>
    </citation>
    <scope>IDENTIFICATION</scope>
    <source>
        <tissue evidence="2">Young leaves</tissue>
    </source>
</reference>
<accession>A0A6J1K213</accession>
<dbReference type="AlphaFoldDB" id="A0A6J1K213"/>
<dbReference type="KEGG" id="cmax:111491005"/>
<name>A0A6J1K213_CUCMA</name>
<dbReference type="PANTHER" id="PTHR35998">
    <property type="entry name" value="OS02G0127900 PROTEIN"/>
    <property type="match status" value="1"/>
</dbReference>
<evidence type="ECO:0000313" key="2">
    <source>
        <dbReference type="RefSeq" id="XP_022995481.1"/>
    </source>
</evidence>
<protein>
    <submittedName>
        <fullName evidence="2">Uncharacterized protein LOC111491005</fullName>
    </submittedName>
</protein>
<dbReference type="PANTHER" id="PTHR35998:SF1">
    <property type="entry name" value="OS02G0127900 PROTEIN"/>
    <property type="match status" value="1"/>
</dbReference>
<keyword evidence="1" id="KW-1185">Reference proteome</keyword>
<evidence type="ECO:0000313" key="1">
    <source>
        <dbReference type="Proteomes" id="UP000504608"/>
    </source>
</evidence>